<dbReference type="GO" id="GO:0015768">
    <property type="term" value="P:maltose transport"/>
    <property type="evidence" value="ECO:0007669"/>
    <property type="project" value="TreeGrafter"/>
</dbReference>
<evidence type="ECO:0000256" key="4">
    <source>
        <dbReference type="SAM" id="MobiDB-lite"/>
    </source>
</evidence>
<dbReference type="AlphaFoldDB" id="A0A1H8K1F5"/>
<dbReference type="PANTHER" id="PTHR30061">
    <property type="entry name" value="MALTOSE-BINDING PERIPLASMIC PROTEIN"/>
    <property type="match status" value="1"/>
</dbReference>
<keyword evidence="3 5" id="KW-0732">Signal</keyword>
<reference evidence="7 8" key="1">
    <citation type="submission" date="2016-10" db="EMBL/GenBank/DDBJ databases">
        <authorList>
            <person name="de Groot N.N."/>
        </authorList>
    </citation>
    <scope>NUCLEOTIDE SEQUENCE [LARGE SCALE GENOMIC DNA]</scope>
    <source>
        <strain evidence="7 8">CGMCC 1.10238</strain>
    </source>
</reference>
<sequence length="432" mass="47362">MTKKLGVLVLCMMLMVMLAACGGKTGSGAETTTNTANTTGNSGEEAAAEGTEELTPEPGAALTFWTIKDDFTDYAAAEFEKKYGIKVTVEDVAYWDSVARLTTDGPAGTGADVLGINNDGLGGAVKAGVILPNDYYEEETRSINRKMAVDASTIDGILYGYPRNVYTYSLYVNKDLVKDAKLETWDDIIAFSKKFNDVKNNKYGFMFEGSNAFYDVAFMTGYGGYVFGSEETDPHDIGVNNEGSIKGMEFFQKLREIMPLKLSDATRDVKTGLWEDGKLAINMDGSWNIGNYGKLPFQVEVLPLPAMPGGGDTIVLAGNTSYYVSSYSKYPNAAKMFANFITSKEMQIKDNQMTGIIPAAEGIDNDPNIRKDAIMQGFFKQMEHSRMMSNRTEMEFFWNYMGPAFDEIWNGADVKATLDKAAEGMKTSIGTK</sequence>
<reference evidence="6 9" key="2">
    <citation type="submission" date="2021-06" db="EMBL/GenBank/DDBJ databases">
        <title>Whole genome sequence of Paenibacillus sophorae DSM23020 for comparative genomics.</title>
        <authorList>
            <person name="Kim M.-J."/>
            <person name="Lee G."/>
            <person name="Shin J.-H."/>
        </authorList>
    </citation>
    <scope>NUCLEOTIDE SEQUENCE [LARGE SCALE GENOMIC DNA]</scope>
    <source>
        <strain evidence="6 9">DSM 23020</strain>
    </source>
</reference>
<dbReference type="OrthoDB" id="9766758at2"/>
<evidence type="ECO:0000256" key="1">
    <source>
        <dbReference type="ARBA" id="ARBA00008520"/>
    </source>
</evidence>
<proteinExistence type="inferred from homology"/>
<keyword evidence="9" id="KW-1185">Reference proteome</keyword>
<evidence type="ECO:0000256" key="5">
    <source>
        <dbReference type="SAM" id="SignalP"/>
    </source>
</evidence>
<evidence type="ECO:0000313" key="6">
    <source>
        <dbReference type="EMBL" id="QWU13562.1"/>
    </source>
</evidence>
<dbReference type="EMBL" id="CP076607">
    <property type="protein sequence ID" value="QWU13562.1"/>
    <property type="molecule type" value="Genomic_DNA"/>
</dbReference>
<dbReference type="Proteomes" id="UP000683429">
    <property type="component" value="Chromosome"/>
</dbReference>
<dbReference type="STRING" id="1333845.SAMN04487895_103237"/>
<feature type="region of interest" description="Disordered" evidence="4">
    <location>
        <begin position="25"/>
        <end position="44"/>
    </location>
</feature>
<dbReference type="PANTHER" id="PTHR30061:SF50">
    <property type="entry name" value="MALTOSE_MALTODEXTRIN-BINDING PERIPLASMIC PROTEIN"/>
    <property type="match status" value="1"/>
</dbReference>
<evidence type="ECO:0000256" key="3">
    <source>
        <dbReference type="ARBA" id="ARBA00022729"/>
    </source>
</evidence>
<dbReference type="RefSeq" id="WP_090833934.1">
    <property type="nucleotide sequence ID" value="NZ_CP076607.1"/>
</dbReference>
<dbReference type="EMBL" id="FODH01000003">
    <property type="protein sequence ID" value="SEN86742.1"/>
    <property type="molecule type" value="Genomic_DNA"/>
</dbReference>
<dbReference type="Gene3D" id="3.40.190.10">
    <property type="entry name" value="Periplasmic binding protein-like II"/>
    <property type="match status" value="2"/>
</dbReference>
<keyword evidence="2" id="KW-0813">Transport</keyword>
<dbReference type="SUPFAM" id="SSF53850">
    <property type="entry name" value="Periplasmic binding protein-like II"/>
    <property type="match status" value="1"/>
</dbReference>
<accession>A0A1H8K1F5</accession>
<dbReference type="GO" id="GO:0042956">
    <property type="term" value="P:maltodextrin transmembrane transport"/>
    <property type="evidence" value="ECO:0007669"/>
    <property type="project" value="TreeGrafter"/>
</dbReference>
<evidence type="ECO:0000313" key="7">
    <source>
        <dbReference type="EMBL" id="SEN86742.1"/>
    </source>
</evidence>
<protein>
    <submittedName>
        <fullName evidence="7">Arabinogalactan oligomer / maltooligosaccharide transport system substrate-binding protein</fullName>
    </submittedName>
    <submittedName>
        <fullName evidence="6">Extracellular solute-binding protein</fullName>
    </submittedName>
</protein>
<dbReference type="InterPro" id="IPR006059">
    <property type="entry name" value="SBP"/>
</dbReference>
<dbReference type="GO" id="GO:0055052">
    <property type="term" value="C:ATP-binding cassette (ABC) transporter complex, substrate-binding subunit-containing"/>
    <property type="evidence" value="ECO:0007669"/>
    <property type="project" value="TreeGrafter"/>
</dbReference>
<name>A0A1H8K1F5_9BACL</name>
<dbReference type="Pfam" id="PF13416">
    <property type="entry name" value="SBP_bac_8"/>
    <property type="match status" value="1"/>
</dbReference>
<organism evidence="7 8">
    <name type="scientific">Paenibacillus sophorae</name>
    <dbReference type="NCBI Taxonomy" id="1333845"/>
    <lineage>
        <taxon>Bacteria</taxon>
        <taxon>Bacillati</taxon>
        <taxon>Bacillota</taxon>
        <taxon>Bacilli</taxon>
        <taxon>Bacillales</taxon>
        <taxon>Paenibacillaceae</taxon>
        <taxon>Paenibacillus</taxon>
    </lineage>
</organism>
<dbReference type="PROSITE" id="PS51257">
    <property type="entry name" value="PROKAR_LIPOPROTEIN"/>
    <property type="match status" value="1"/>
</dbReference>
<dbReference type="GO" id="GO:1901982">
    <property type="term" value="F:maltose binding"/>
    <property type="evidence" value="ECO:0007669"/>
    <property type="project" value="TreeGrafter"/>
</dbReference>
<evidence type="ECO:0000256" key="2">
    <source>
        <dbReference type="ARBA" id="ARBA00022448"/>
    </source>
</evidence>
<gene>
    <name evidence="6" type="ORF">KP014_16355</name>
    <name evidence="7" type="ORF">SAMN04487895_103237</name>
</gene>
<feature type="chain" id="PRO_5039033008" evidence="5">
    <location>
        <begin position="20"/>
        <end position="432"/>
    </location>
</feature>
<dbReference type="Proteomes" id="UP000198809">
    <property type="component" value="Unassembled WGS sequence"/>
</dbReference>
<evidence type="ECO:0000313" key="8">
    <source>
        <dbReference type="Proteomes" id="UP000198809"/>
    </source>
</evidence>
<evidence type="ECO:0000313" key="9">
    <source>
        <dbReference type="Proteomes" id="UP000683429"/>
    </source>
</evidence>
<feature type="signal peptide" evidence="5">
    <location>
        <begin position="1"/>
        <end position="19"/>
    </location>
</feature>
<comment type="similarity">
    <text evidence="1">Belongs to the bacterial solute-binding protein 1 family.</text>
</comment>